<dbReference type="Gene3D" id="3.40.50.300">
    <property type="entry name" value="P-loop containing nucleotide triphosphate hydrolases"/>
    <property type="match status" value="2"/>
</dbReference>
<dbReference type="GO" id="GO:0005829">
    <property type="term" value="C:cytosol"/>
    <property type="evidence" value="ECO:0007669"/>
    <property type="project" value="TreeGrafter"/>
</dbReference>
<comment type="catalytic activity">
    <reaction evidence="8">
        <text>Couples ATP hydrolysis with the unwinding of duplex DNA by translocating in the 3'-5' direction.</text>
        <dbReference type="EC" id="5.6.2.4"/>
    </reaction>
</comment>
<evidence type="ECO:0000256" key="9">
    <source>
        <dbReference type="ARBA" id="ARBA00034808"/>
    </source>
</evidence>
<keyword evidence="4 11" id="KW-0347">Helicase</keyword>
<dbReference type="GO" id="GO:0000725">
    <property type="term" value="P:recombinational repair"/>
    <property type="evidence" value="ECO:0007669"/>
    <property type="project" value="TreeGrafter"/>
</dbReference>
<dbReference type="GO" id="GO:0033202">
    <property type="term" value="C:DNA helicase complex"/>
    <property type="evidence" value="ECO:0007669"/>
    <property type="project" value="TreeGrafter"/>
</dbReference>
<evidence type="ECO:0000256" key="5">
    <source>
        <dbReference type="ARBA" id="ARBA00022840"/>
    </source>
</evidence>
<dbReference type="EC" id="5.6.2.4" evidence="9"/>
<proteinExistence type="inferred from homology"/>
<dbReference type="PROSITE" id="PS51198">
    <property type="entry name" value="UVRD_HELICASE_ATP_BIND"/>
    <property type="match status" value="1"/>
</dbReference>
<dbReference type="PROSITE" id="PS51217">
    <property type="entry name" value="UVRD_HELICASE_CTER"/>
    <property type="match status" value="1"/>
</dbReference>
<evidence type="ECO:0000313" key="15">
    <source>
        <dbReference type="Proteomes" id="UP000245412"/>
    </source>
</evidence>
<dbReference type="Pfam" id="PF13361">
    <property type="entry name" value="UvrD_C"/>
    <property type="match status" value="1"/>
</dbReference>
<protein>
    <recommendedName>
        <fullName evidence="9">DNA 3'-5' helicase</fullName>
        <ecNumber evidence="9">5.6.2.4</ecNumber>
    </recommendedName>
</protein>
<keyword evidence="7" id="KW-0413">Isomerase</keyword>
<dbReference type="GO" id="GO:0005524">
    <property type="term" value="F:ATP binding"/>
    <property type="evidence" value="ECO:0007669"/>
    <property type="project" value="UniProtKB-UniRule"/>
</dbReference>
<dbReference type="GO" id="GO:0003677">
    <property type="term" value="F:DNA binding"/>
    <property type="evidence" value="ECO:0007669"/>
    <property type="project" value="UniProtKB-KW"/>
</dbReference>
<keyword evidence="3 11" id="KW-0378">Hydrolase</keyword>
<dbReference type="Pfam" id="PF00580">
    <property type="entry name" value="UvrD-helicase"/>
    <property type="match status" value="1"/>
</dbReference>
<dbReference type="EMBL" id="QGGY01000005">
    <property type="protein sequence ID" value="PWJ76229.1"/>
    <property type="molecule type" value="Genomic_DNA"/>
</dbReference>
<dbReference type="PANTHER" id="PTHR11070">
    <property type="entry name" value="UVRD / RECB / PCRA DNA HELICASE FAMILY MEMBER"/>
    <property type="match status" value="1"/>
</dbReference>
<dbReference type="InterPro" id="IPR014016">
    <property type="entry name" value="UvrD-like_ATP-bd"/>
</dbReference>
<evidence type="ECO:0000259" key="12">
    <source>
        <dbReference type="PROSITE" id="PS51198"/>
    </source>
</evidence>
<comment type="catalytic activity">
    <reaction evidence="10">
        <text>ATP + H2O = ADP + phosphate + H(+)</text>
        <dbReference type="Rhea" id="RHEA:13065"/>
        <dbReference type="ChEBI" id="CHEBI:15377"/>
        <dbReference type="ChEBI" id="CHEBI:15378"/>
        <dbReference type="ChEBI" id="CHEBI:30616"/>
        <dbReference type="ChEBI" id="CHEBI:43474"/>
        <dbReference type="ChEBI" id="CHEBI:456216"/>
        <dbReference type="EC" id="5.6.2.4"/>
    </reaction>
</comment>
<keyword evidence="6" id="KW-0238">DNA-binding</keyword>
<evidence type="ECO:0000256" key="11">
    <source>
        <dbReference type="PROSITE-ProRule" id="PRU00560"/>
    </source>
</evidence>
<dbReference type="AlphaFoldDB" id="A0AB73T572"/>
<dbReference type="SUPFAM" id="SSF52540">
    <property type="entry name" value="P-loop containing nucleoside triphosphate hydrolases"/>
    <property type="match status" value="1"/>
</dbReference>
<dbReference type="InterPro" id="IPR027417">
    <property type="entry name" value="P-loop_NTPase"/>
</dbReference>
<feature type="domain" description="UvrD-like helicase ATP-binding" evidence="12">
    <location>
        <begin position="1"/>
        <end position="276"/>
    </location>
</feature>
<evidence type="ECO:0000256" key="10">
    <source>
        <dbReference type="ARBA" id="ARBA00048988"/>
    </source>
</evidence>
<keyword evidence="5 11" id="KW-0067">ATP-binding</keyword>
<dbReference type="Proteomes" id="UP000245412">
    <property type="component" value="Unassembled WGS sequence"/>
</dbReference>
<dbReference type="Gene3D" id="1.10.10.160">
    <property type="match status" value="1"/>
</dbReference>
<sequence>MGLSETQSRAVAHGEGPCMCLAGPGSGKTTVITQRTKYLIEELKVMPREILVITFTKAAALEMKERFYALMGGIKLPVTFGTFHAVFFTILRQAYHLTAGNILKEEQKYQYLKEIVSHLKMEIEDESEFTSDLASEISLVKNERIPLEHYYSNSCPEEIFRDIFRAYKEKVSRARLLDFDDILVYTYELLKERPDICSSWQKCFRYILIDEFQDINKIQYDVIKLLAAPANNLFIVGDDDQSIYRFRGAKPEIMLNFPKEYPECEIVALEENYRSAENIIKAAGRVISNNTSRFPKKIHGVKGPGDKLELHGFVNQTQENIFLIKRIQEYLKQGETYRNMAVLFRTNTGARTIVEKFMEYNIPFQMRDVMPNIYDHWITKDIAAYFRIAMGERKRQDFLRIINRPKRYIGRETLDEPTVSFDKLCKYYEDKQWMVERIDQMEYNIKLISKMTPYAAINYIRHGIGYEEYLKEYAVYRKIKPEDLYEVLDELSEAAKAFRTFEDWFAHMEEYTKALREQAGSIDPEADAVLFTTLHSSKGLEFKIVFIIDINEGVIPHRKAVLDMDVQEERRMFYVGMTRAKEKLHLYYVKERYGKPMDPSRFLEELRRTGNK</sequence>
<evidence type="ECO:0000256" key="8">
    <source>
        <dbReference type="ARBA" id="ARBA00034617"/>
    </source>
</evidence>
<accession>A0AB73T572</accession>
<reference evidence="14 15" key="1">
    <citation type="submission" date="2018-05" db="EMBL/GenBank/DDBJ databases">
        <authorList>
            <person name="Goeker M."/>
            <person name="Huntemann M."/>
            <person name="Clum A."/>
            <person name="Pillay M."/>
            <person name="Palaniappan K."/>
            <person name="Varghese N."/>
            <person name="Mikhailova N."/>
            <person name="Stamatis D."/>
            <person name="Reddy T."/>
            <person name="Daum C."/>
            <person name="Shapiro N."/>
            <person name="Ivanova N."/>
            <person name="Kyrpides N."/>
            <person name="Woyke T."/>
        </authorList>
    </citation>
    <scope>NUCLEOTIDE SEQUENCE [LARGE SCALE GENOMIC DNA]</scope>
    <source>
        <strain evidence="14 15">DSM 26524</strain>
    </source>
</reference>
<evidence type="ECO:0000256" key="7">
    <source>
        <dbReference type="ARBA" id="ARBA00023235"/>
    </source>
</evidence>
<dbReference type="InterPro" id="IPR013986">
    <property type="entry name" value="DExx_box_DNA_helicase_dom_sf"/>
</dbReference>
<evidence type="ECO:0000256" key="3">
    <source>
        <dbReference type="ARBA" id="ARBA00022801"/>
    </source>
</evidence>
<evidence type="ECO:0000256" key="2">
    <source>
        <dbReference type="ARBA" id="ARBA00022741"/>
    </source>
</evidence>
<gene>
    <name evidence="14" type="ORF">C7383_105266</name>
</gene>
<dbReference type="InterPro" id="IPR000212">
    <property type="entry name" value="DNA_helicase_UvrD/REP"/>
</dbReference>
<name>A0AB73T572_9FIRM</name>
<dbReference type="CDD" id="cd17932">
    <property type="entry name" value="DEXQc_UvrD"/>
    <property type="match status" value="1"/>
</dbReference>
<feature type="domain" description="UvrD-like helicase C-terminal" evidence="13">
    <location>
        <begin position="277"/>
        <end position="539"/>
    </location>
</feature>
<evidence type="ECO:0000313" key="14">
    <source>
        <dbReference type="EMBL" id="PWJ76229.1"/>
    </source>
</evidence>
<dbReference type="PANTHER" id="PTHR11070:SF2">
    <property type="entry name" value="ATP-DEPENDENT DNA HELICASE SRS2"/>
    <property type="match status" value="1"/>
</dbReference>
<feature type="binding site" evidence="11">
    <location>
        <begin position="22"/>
        <end position="29"/>
    </location>
    <ligand>
        <name>ATP</name>
        <dbReference type="ChEBI" id="CHEBI:30616"/>
    </ligand>
</feature>
<keyword evidence="2 11" id="KW-0547">Nucleotide-binding</keyword>
<evidence type="ECO:0000256" key="6">
    <source>
        <dbReference type="ARBA" id="ARBA00023125"/>
    </source>
</evidence>
<dbReference type="InterPro" id="IPR014017">
    <property type="entry name" value="DNA_helicase_UvrD-like_C"/>
</dbReference>
<evidence type="ECO:0000259" key="13">
    <source>
        <dbReference type="PROSITE" id="PS51217"/>
    </source>
</evidence>
<evidence type="ECO:0000256" key="1">
    <source>
        <dbReference type="ARBA" id="ARBA00009922"/>
    </source>
</evidence>
<organism evidence="14 15">
    <name type="scientific">Murimonas intestini</name>
    <dbReference type="NCBI Taxonomy" id="1337051"/>
    <lineage>
        <taxon>Bacteria</taxon>
        <taxon>Bacillati</taxon>
        <taxon>Bacillota</taxon>
        <taxon>Clostridia</taxon>
        <taxon>Lachnospirales</taxon>
        <taxon>Lachnospiraceae</taxon>
        <taxon>Murimonas</taxon>
    </lineage>
</organism>
<dbReference type="GO" id="GO:0016787">
    <property type="term" value="F:hydrolase activity"/>
    <property type="evidence" value="ECO:0007669"/>
    <property type="project" value="UniProtKB-UniRule"/>
</dbReference>
<dbReference type="RefSeq" id="WP_109626285.1">
    <property type="nucleotide sequence ID" value="NZ_CABJAT010000005.1"/>
</dbReference>
<evidence type="ECO:0000256" key="4">
    <source>
        <dbReference type="ARBA" id="ARBA00022806"/>
    </source>
</evidence>
<dbReference type="Gene3D" id="1.10.486.10">
    <property type="entry name" value="PCRA, domain 4"/>
    <property type="match status" value="1"/>
</dbReference>
<keyword evidence="15" id="KW-1185">Reference proteome</keyword>
<comment type="caution">
    <text evidence="14">The sequence shown here is derived from an EMBL/GenBank/DDBJ whole genome shotgun (WGS) entry which is preliminary data.</text>
</comment>
<comment type="similarity">
    <text evidence="1">Belongs to the helicase family. UvrD subfamily.</text>
</comment>
<dbReference type="GO" id="GO:0043138">
    <property type="term" value="F:3'-5' DNA helicase activity"/>
    <property type="evidence" value="ECO:0007669"/>
    <property type="project" value="UniProtKB-EC"/>
</dbReference>